<organism evidence="4 5">
    <name type="scientific">Crossiella cryophila</name>
    <dbReference type="NCBI Taxonomy" id="43355"/>
    <lineage>
        <taxon>Bacteria</taxon>
        <taxon>Bacillati</taxon>
        <taxon>Actinomycetota</taxon>
        <taxon>Actinomycetes</taxon>
        <taxon>Pseudonocardiales</taxon>
        <taxon>Pseudonocardiaceae</taxon>
        <taxon>Crossiella</taxon>
    </lineage>
</organism>
<dbReference type="Pfam" id="PF00400">
    <property type="entry name" value="WD40"/>
    <property type="match status" value="2"/>
</dbReference>
<dbReference type="Gene3D" id="2.130.10.10">
    <property type="entry name" value="YVTN repeat-like/Quinoprotein amine dehydrogenase"/>
    <property type="match status" value="2"/>
</dbReference>
<feature type="repeat" description="WD" evidence="1">
    <location>
        <begin position="769"/>
        <end position="803"/>
    </location>
</feature>
<evidence type="ECO:0000256" key="2">
    <source>
        <dbReference type="SAM" id="Phobius"/>
    </source>
</evidence>
<dbReference type="EMBL" id="JACHMH010000001">
    <property type="protein sequence ID" value="MBB4678832.1"/>
    <property type="molecule type" value="Genomic_DNA"/>
</dbReference>
<keyword evidence="1" id="KW-0853">WD repeat</keyword>
<keyword evidence="5" id="KW-1185">Reference proteome</keyword>
<accession>A0A7W7FV24</accession>
<feature type="transmembrane region" description="Helical" evidence="2">
    <location>
        <begin position="527"/>
        <end position="549"/>
    </location>
</feature>
<keyword evidence="2" id="KW-0472">Membrane</keyword>
<dbReference type="Pfam" id="PF20703">
    <property type="entry name" value="nSTAND1"/>
    <property type="match status" value="1"/>
</dbReference>
<dbReference type="SUPFAM" id="SSF52540">
    <property type="entry name" value="P-loop containing nucleoside triphosphate hydrolases"/>
    <property type="match status" value="1"/>
</dbReference>
<dbReference type="RefSeq" id="WP_185004651.1">
    <property type="nucleotide sequence ID" value="NZ_BAAAUI010000052.1"/>
</dbReference>
<dbReference type="InterPro" id="IPR036322">
    <property type="entry name" value="WD40_repeat_dom_sf"/>
</dbReference>
<comment type="caution">
    <text evidence="4">The sequence shown here is derived from an EMBL/GenBank/DDBJ whole genome shotgun (WGS) entry which is preliminary data.</text>
</comment>
<dbReference type="AlphaFoldDB" id="A0A7W7FV24"/>
<dbReference type="SUPFAM" id="SSF50978">
    <property type="entry name" value="WD40 repeat-like"/>
    <property type="match status" value="1"/>
</dbReference>
<dbReference type="PANTHER" id="PTHR19879:SF9">
    <property type="entry name" value="TRANSCRIPTION INITIATION FACTOR TFIID SUBUNIT 5"/>
    <property type="match status" value="1"/>
</dbReference>
<dbReference type="PROSITE" id="PS50294">
    <property type="entry name" value="WD_REPEATS_REGION"/>
    <property type="match status" value="1"/>
</dbReference>
<feature type="domain" description="Novel STAND NTPase 1" evidence="3">
    <location>
        <begin position="102"/>
        <end position="475"/>
    </location>
</feature>
<sequence length="1160" mass="126136">MPRAEKPLEANGSPLVEFALALRRLRAAAGSPSYRALAGTAHYSATTLADAASGAKLPSLAVTLAYVRACGGTPADWEPRWRRLTAQLAGPPPEPETEATAPYVGLAAFGVADADRFFGRDRLITDLCARLADHRLLAVFGASGAGKSSLLRAGLLPRLSARPILFTPGADPWEECALALATPLGLSPGSIRDELRTDPRALYRLTRQVAGEGEVVLIVDQFEELFTSGLEESERAGFIATLCATAESERSQCRVILGIRADFYPHCAGTPQLADLLRDNVFTVGPMTPEELRRAITGPARHAGCAVESALLTHLVATTGPGALPLLSHALLETWRRRRGNTLTLAGFESTGGLDHALANTAEAIFTTLTEPQRQATRQLFRRLTAPGEGTEDTKRRIPHTELDGEAATLATVVEHFATARLLVTDEHGLEITHEALLQAWPRLHTWLTEDREGLRLHRALSEAATEWHRLARDPSTLYRGTRLSLARSWTTRENPLLSTREQDFLTASQSAEHADQRRTRRHTRQLRLLAAALAVLLIAATGIASVAYDQERLATSRQLTAEAQLRLNSDTGQAIRLALAAHDAAETEQSRGLLLKLANTPPEHARLNLRQTRRIAFSPTGDQVLTDNVRWDTASRRMIEDNDPELLVLDYFPSGGDLLVRRGSWVSRWNPVIRKSAGLDRPWQYQTEGIALAADGRQVWLHTPGGAPIRNDLDTGRDVSTLPVRSKDLLLSPDRTRLATITENGELALWDALTSAPIQHALPDLGPVSTVAFHRDGRYLATATRDGTVRIHQVHTGELIAELPGSPGFPRGIAFAAQPHTVAVIANDGRLTLRSPYRPTGLAIGGQHDNFERVTFDPVGRMLAASSATGVSLWDRTRLPLYANNNLDWQWPPVFERTGQSLRARTRTDQLTWQLGRLDPPTSTPLLGTASPLRLGPGQVLSPDGTLVAEVAVPASASATTVRRVADQTLVATGLPATSADSVGFTPDNRYLVLTRTNTPPQVHDLLTGETRHLDALRASSPTFSIGGHHLAITTTDRTIVVWDLRTGTRTAEIPAPPKLDYRFALSPDGQKLAMPSGNRTVDLWDLPTGDNLAALDSDQPEVRALSWHPDGSTLTITGSDTTITLWRISVPNAITALCESLDRDFRDPDQPSPAICTR</sequence>
<dbReference type="PROSITE" id="PS50082">
    <property type="entry name" value="WD_REPEATS_2"/>
    <property type="match status" value="2"/>
</dbReference>
<evidence type="ECO:0000313" key="5">
    <source>
        <dbReference type="Proteomes" id="UP000533598"/>
    </source>
</evidence>
<dbReference type="InterPro" id="IPR001680">
    <property type="entry name" value="WD40_rpt"/>
</dbReference>
<dbReference type="InterPro" id="IPR015943">
    <property type="entry name" value="WD40/YVTN_repeat-like_dom_sf"/>
</dbReference>
<feature type="repeat" description="WD" evidence="1">
    <location>
        <begin position="1097"/>
        <end position="1138"/>
    </location>
</feature>
<name>A0A7W7FV24_9PSEU</name>
<evidence type="ECO:0000256" key="1">
    <source>
        <dbReference type="PROSITE-ProRule" id="PRU00221"/>
    </source>
</evidence>
<dbReference type="PANTHER" id="PTHR19879">
    <property type="entry name" value="TRANSCRIPTION INITIATION FACTOR TFIID"/>
    <property type="match status" value="1"/>
</dbReference>
<reference evidence="4 5" key="1">
    <citation type="submission" date="2020-08" db="EMBL/GenBank/DDBJ databases">
        <title>Sequencing the genomes of 1000 actinobacteria strains.</title>
        <authorList>
            <person name="Klenk H.-P."/>
        </authorList>
    </citation>
    <scope>NUCLEOTIDE SEQUENCE [LARGE SCALE GENOMIC DNA]</scope>
    <source>
        <strain evidence="4 5">DSM 44230</strain>
    </source>
</reference>
<evidence type="ECO:0000313" key="4">
    <source>
        <dbReference type="EMBL" id="MBB4678832.1"/>
    </source>
</evidence>
<evidence type="ECO:0000259" key="3">
    <source>
        <dbReference type="Pfam" id="PF20703"/>
    </source>
</evidence>
<dbReference type="SMART" id="SM00320">
    <property type="entry name" value="WD40"/>
    <property type="match status" value="6"/>
</dbReference>
<keyword evidence="2" id="KW-0812">Transmembrane</keyword>
<dbReference type="InterPro" id="IPR049052">
    <property type="entry name" value="nSTAND1"/>
</dbReference>
<protein>
    <submittedName>
        <fullName evidence="4">WD40 repeat protein</fullName>
    </submittedName>
</protein>
<dbReference type="Proteomes" id="UP000533598">
    <property type="component" value="Unassembled WGS sequence"/>
</dbReference>
<keyword evidence="2" id="KW-1133">Transmembrane helix</keyword>
<gene>
    <name evidence="4" type="ORF">HNR67_004950</name>
</gene>
<dbReference type="InterPro" id="IPR027417">
    <property type="entry name" value="P-loop_NTPase"/>
</dbReference>
<proteinExistence type="predicted"/>